<dbReference type="EMBL" id="JANTQA010000012">
    <property type="protein sequence ID" value="KAJ3450836.1"/>
    <property type="molecule type" value="Genomic_DNA"/>
</dbReference>
<dbReference type="Gene3D" id="3.40.220.10">
    <property type="entry name" value="Leucine Aminopeptidase, subunit E, domain 1"/>
    <property type="match status" value="1"/>
</dbReference>
<dbReference type="InterPro" id="IPR002589">
    <property type="entry name" value="Macro_dom"/>
</dbReference>
<evidence type="ECO:0000313" key="3">
    <source>
        <dbReference type="Proteomes" id="UP001146793"/>
    </source>
</evidence>
<proteinExistence type="predicted"/>
<dbReference type="CDD" id="cd02908">
    <property type="entry name" value="Macro_OAADPr_deacetylase"/>
    <property type="match status" value="1"/>
</dbReference>
<organism evidence="2 3">
    <name type="scientific">Anaeramoeba flamelloides</name>
    <dbReference type="NCBI Taxonomy" id="1746091"/>
    <lineage>
        <taxon>Eukaryota</taxon>
        <taxon>Metamonada</taxon>
        <taxon>Anaeramoebidae</taxon>
        <taxon>Anaeramoeba</taxon>
    </lineage>
</organism>
<dbReference type="Proteomes" id="UP001146793">
    <property type="component" value="Unassembled WGS sequence"/>
</dbReference>
<accession>A0AAV8AD34</accession>
<dbReference type="SMART" id="SM00506">
    <property type="entry name" value="A1pp"/>
    <property type="match status" value="1"/>
</dbReference>
<comment type="caution">
    <text evidence="2">The sequence shown here is derived from an EMBL/GenBank/DDBJ whole genome shotgun (WGS) entry which is preliminary data.</text>
</comment>
<dbReference type="PANTHER" id="PTHR11106:SF27">
    <property type="entry name" value="MACRO DOMAIN-CONTAINING PROTEIN"/>
    <property type="match status" value="1"/>
</dbReference>
<gene>
    <name evidence="2" type="ORF">M0812_07027</name>
</gene>
<dbReference type="InterPro" id="IPR043472">
    <property type="entry name" value="Macro_dom-like"/>
</dbReference>
<evidence type="ECO:0000313" key="2">
    <source>
        <dbReference type="EMBL" id="KAJ3450836.1"/>
    </source>
</evidence>
<dbReference type="SUPFAM" id="SSF52949">
    <property type="entry name" value="Macro domain-like"/>
    <property type="match status" value="1"/>
</dbReference>
<reference evidence="2" key="1">
    <citation type="submission" date="2022-08" db="EMBL/GenBank/DDBJ databases">
        <title>Novel sulphate-reducing endosymbionts in the free-living metamonad Anaeramoeba.</title>
        <authorList>
            <person name="Jerlstrom-Hultqvist J."/>
            <person name="Cepicka I."/>
            <person name="Gallot-Lavallee L."/>
            <person name="Salas-Leiva D."/>
            <person name="Curtis B.A."/>
            <person name="Zahonova K."/>
            <person name="Pipaliya S."/>
            <person name="Dacks J."/>
            <person name="Roger A.J."/>
        </authorList>
    </citation>
    <scope>NUCLEOTIDE SEQUENCE</scope>
    <source>
        <strain evidence="2">Busselton2</strain>
    </source>
</reference>
<feature type="domain" description="Macro" evidence="1">
    <location>
        <begin position="89"/>
        <end position="279"/>
    </location>
</feature>
<dbReference type="AlphaFoldDB" id="A0AAV8AD34"/>
<name>A0AAV8AD34_9EUKA</name>
<dbReference type="PANTHER" id="PTHR11106">
    <property type="entry name" value="GANGLIOSIDE INDUCED DIFFERENTIATION ASSOCIATED PROTEIN 2-RELATED"/>
    <property type="match status" value="1"/>
</dbReference>
<sequence>MSIIPKKEYQETVSQLLITVQTKYLENSGLLQDEITYKLYLAKKQLKKMQFEHKRELLKRLLTVLSFDLSEELNKQMDNILQYELSHRSIVTAESLQTTEKVAIWQGDITRLKVDAIVNAANCKLLGCFVPNHPCIDNCIHSWAGPRLRQECREIMKKQNFQDEPSGLAKITKGYNLPSKYVIHTVGPIANSKEEEDPERLRKCYQSILQCAKENNIKTLAFCGISTGLFGYSIKTGATVAIETVKQWLSEDPFWDLIIFNCFKDEELLIYKKLFEKNF</sequence>
<dbReference type="Pfam" id="PF01661">
    <property type="entry name" value="Macro"/>
    <property type="match status" value="1"/>
</dbReference>
<dbReference type="PROSITE" id="PS51154">
    <property type="entry name" value="MACRO"/>
    <property type="match status" value="1"/>
</dbReference>
<protein>
    <submittedName>
        <fullName evidence="2">Poly [adp-ribose] polymerase</fullName>
    </submittedName>
</protein>
<dbReference type="NCBIfam" id="NF003163">
    <property type="entry name" value="PRK04143.1"/>
    <property type="match status" value="1"/>
</dbReference>
<evidence type="ECO:0000259" key="1">
    <source>
        <dbReference type="PROSITE" id="PS51154"/>
    </source>
</evidence>